<dbReference type="AlphaFoldDB" id="E4YKA4"/>
<evidence type="ECO:0008006" key="2">
    <source>
        <dbReference type="Google" id="ProtNLM"/>
    </source>
</evidence>
<evidence type="ECO:0000313" key="1">
    <source>
        <dbReference type="EMBL" id="CBY35915.1"/>
    </source>
</evidence>
<dbReference type="Proteomes" id="UP000011014">
    <property type="component" value="Unassembled WGS sequence"/>
</dbReference>
<dbReference type="Gene3D" id="1.20.890.10">
    <property type="entry name" value="cAMP-dependent protein kinase regulatory subunit, dimerization-anchoring domain"/>
    <property type="match status" value="1"/>
</dbReference>
<protein>
    <recommendedName>
        <fullName evidence="2">RIIa domain-containing protein</fullName>
    </recommendedName>
</protein>
<sequence length="59" mass="7045">MLRSEYRQKAAAILRQNQQYLTENPQILSVVRDFYTAVITEKPEDIYQFARENFSAFQN</sequence>
<organism evidence="1">
    <name type="scientific">Oikopleura dioica</name>
    <name type="common">Tunicate</name>
    <dbReference type="NCBI Taxonomy" id="34765"/>
    <lineage>
        <taxon>Eukaryota</taxon>
        <taxon>Metazoa</taxon>
        <taxon>Chordata</taxon>
        <taxon>Tunicata</taxon>
        <taxon>Appendicularia</taxon>
        <taxon>Copelata</taxon>
        <taxon>Oikopleuridae</taxon>
        <taxon>Oikopleura</taxon>
    </lineage>
</organism>
<reference evidence="1" key="1">
    <citation type="journal article" date="2010" name="Science">
        <title>Plasticity of animal genome architecture unmasked by rapid evolution of a pelagic tunicate.</title>
        <authorList>
            <person name="Denoeud F."/>
            <person name="Henriet S."/>
            <person name="Mungpakdee S."/>
            <person name="Aury J.M."/>
            <person name="Da Silva C."/>
            <person name="Brinkmann H."/>
            <person name="Mikhaleva J."/>
            <person name="Olsen L.C."/>
            <person name="Jubin C."/>
            <person name="Canestro C."/>
            <person name="Bouquet J.M."/>
            <person name="Danks G."/>
            <person name="Poulain J."/>
            <person name="Campsteijn C."/>
            <person name="Adamski M."/>
            <person name="Cross I."/>
            <person name="Yadetie F."/>
            <person name="Muffato M."/>
            <person name="Louis A."/>
            <person name="Butcher S."/>
            <person name="Tsagkogeorga G."/>
            <person name="Konrad A."/>
            <person name="Singh S."/>
            <person name="Jensen M.F."/>
            <person name="Cong E.H."/>
            <person name="Eikeseth-Otteraa H."/>
            <person name="Noel B."/>
            <person name="Anthouard V."/>
            <person name="Porcel B.M."/>
            <person name="Kachouri-Lafond R."/>
            <person name="Nishino A."/>
            <person name="Ugolini M."/>
            <person name="Chourrout P."/>
            <person name="Nishida H."/>
            <person name="Aasland R."/>
            <person name="Huzurbazar S."/>
            <person name="Westhof E."/>
            <person name="Delsuc F."/>
            <person name="Lehrach H."/>
            <person name="Reinhardt R."/>
            <person name="Weissenbach J."/>
            <person name="Roy S.W."/>
            <person name="Artiguenave F."/>
            <person name="Postlethwait J.H."/>
            <person name="Manak J.R."/>
            <person name="Thompson E.M."/>
            <person name="Jaillon O."/>
            <person name="Du Pasquier L."/>
            <person name="Boudinot P."/>
            <person name="Liberles D.A."/>
            <person name="Volff J.N."/>
            <person name="Philippe H."/>
            <person name="Lenhard B."/>
            <person name="Roest Crollius H."/>
            <person name="Wincker P."/>
            <person name="Chourrout D."/>
        </authorList>
    </citation>
    <scope>NUCLEOTIDE SEQUENCE [LARGE SCALE GENOMIC DNA]</scope>
</reference>
<gene>
    <name evidence="1" type="ORF">GSOID_T00028388001</name>
</gene>
<accession>E4YKA4</accession>
<name>E4YKA4_OIKDI</name>
<proteinExistence type="predicted"/>
<dbReference type="EMBL" id="FN654695">
    <property type="protein sequence ID" value="CBY35915.1"/>
    <property type="molecule type" value="Genomic_DNA"/>
</dbReference>
<dbReference type="SUPFAM" id="SSF47391">
    <property type="entry name" value="Dimerization-anchoring domain of cAMP-dependent PK regulatory subunit"/>
    <property type="match status" value="1"/>
</dbReference>